<dbReference type="Proteomes" id="UP000781958">
    <property type="component" value="Unassembled WGS sequence"/>
</dbReference>
<reference evidence="1 2" key="1">
    <citation type="submission" date="2021-03" db="EMBL/GenBank/DDBJ databases">
        <title>Genomic Encyclopedia of Type Strains, Phase III (KMG-III): the genomes of soil and plant-associated and newly described type strains.</title>
        <authorList>
            <person name="Whitman W."/>
        </authorList>
    </citation>
    <scope>NUCLEOTIDE SEQUENCE [LARGE SCALE GENOMIC DNA]</scope>
    <source>
        <strain evidence="1 2">IMMIB AFH-6</strain>
    </source>
</reference>
<comment type="caution">
    <text evidence="1">The sequence shown here is derived from an EMBL/GenBank/DDBJ whole genome shotgun (WGS) entry which is preliminary data.</text>
</comment>
<protein>
    <recommendedName>
        <fullName evidence="3">Haem-binding uptake, Tiki superfamily, ChaN</fullName>
    </recommendedName>
</protein>
<dbReference type="EMBL" id="JAGINP010000049">
    <property type="protein sequence ID" value="MBP2297256.1"/>
    <property type="molecule type" value="Genomic_DNA"/>
</dbReference>
<accession>A0ABS4SXG7</accession>
<evidence type="ECO:0000313" key="1">
    <source>
        <dbReference type="EMBL" id="MBP2297256.1"/>
    </source>
</evidence>
<keyword evidence="2" id="KW-1185">Reference proteome</keyword>
<proteinExistence type="predicted"/>
<evidence type="ECO:0000313" key="2">
    <source>
        <dbReference type="Proteomes" id="UP000781958"/>
    </source>
</evidence>
<evidence type="ECO:0008006" key="3">
    <source>
        <dbReference type="Google" id="ProtNLM"/>
    </source>
</evidence>
<sequence>MLKSFAKYAIYTITFTVLATSLSVYALPFVAGAFPVTVSRTSFTENGRVIVIQGMVHVASDAFYNDIKQYIDQRYREGWIILYEELKDEPQSGAGKLSTPLHPFQPLLKILGSGATIQDNRFLLPADGPLVINADLTLKELLSRLHIAPHNSDADHVVEPCQRQAASLSRQTPTADCTLETLPIQRASNDVVEPNLITQFESLHDFWKDRVSALAHLLMALPIREMALEWIPPDATRAREAIVVEEIARHSGANVLVVYGDGHAQSIIDQLSNNSKSVHSLESTKIVALRYPNM</sequence>
<organism evidence="1 2">
    <name type="scientific">Azospirillum rugosum</name>
    <dbReference type="NCBI Taxonomy" id="416170"/>
    <lineage>
        <taxon>Bacteria</taxon>
        <taxon>Pseudomonadati</taxon>
        <taxon>Pseudomonadota</taxon>
        <taxon>Alphaproteobacteria</taxon>
        <taxon>Rhodospirillales</taxon>
        <taxon>Azospirillaceae</taxon>
        <taxon>Azospirillum</taxon>
    </lineage>
</organism>
<gene>
    <name evidence="1" type="ORF">J2851_007077</name>
</gene>
<dbReference type="RefSeq" id="WP_209773942.1">
    <property type="nucleotide sequence ID" value="NZ_JAGINP010000049.1"/>
</dbReference>
<name>A0ABS4SXG7_9PROT</name>